<feature type="transmembrane region" description="Helical" evidence="5">
    <location>
        <begin position="196"/>
        <end position="211"/>
    </location>
</feature>
<keyword evidence="7" id="KW-0436">Ligase</keyword>
<name>A0A660LD27_9ACTN</name>
<feature type="transmembrane region" description="Helical" evidence="5">
    <location>
        <begin position="216"/>
        <end position="235"/>
    </location>
</feature>
<reference evidence="7 8" key="1">
    <citation type="submission" date="2018-10" db="EMBL/GenBank/DDBJ databases">
        <title>Genomic Encyclopedia of Archaeal and Bacterial Type Strains, Phase II (KMG-II): from individual species to whole genera.</title>
        <authorList>
            <person name="Goeker M."/>
        </authorList>
    </citation>
    <scope>NUCLEOTIDE SEQUENCE [LARGE SCALE GENOMIC DNA]</scope>
    <source>
        <strain evidence="7 8">DSM 14954</strain>
    </source>
</reference>
<dbReference type="PANTHER" id="PTHR37422">
    <property type="entry name" value="TEICHURONIC ACID BIOSYNTHESIS PROTEIN TUAE"/>
    <property type="match status" value="1"/>
</dbReference>
<dbReference type="GO" id="GO:0016874">
    <property type="term" value="F:ligase activity"/>
    <property type="evidence" value="ECO:0007669"/>
    <property type="project" value="UniProtKB-KW"/>
</dbReference>
<dbReference type="AlphaFoldDB" id="A0A660LD27"/>
<feature type="transmembrane region" description="Helical" evidence="5">
    <location>
        <begin position="12"/>
        <end position="33"/>
    </location>
</feature>
<evidence type="ECO:0000256" key="1">
    <source>
        <dbReference type="ARBA" id="ARBA00004141"/>
    </source>
</evidence>
<keyword evidence="2 5" id="KW-0812">Transmembrane</keyword>
<dbReference type="RefSeq" id="WP_170178922.1">
    <property type="nucleotide sequence ID" value="NZ_RBIL01000001.1"/>
</dbReference>
<evidence type="ECO:0000256" key="5">
    <source>
        <dbReference type="SAM" id="Phobius"/>
    </source>
</evidence>
<feature type="transmembrane region" description="Helical" evidence="5">
    <location>
        <begin position="464"/>
        <end position="481"/>
    </location>
</feature>
<keyword evidence="3 5" id="KW-1133">Transmembrane helix</keyword>
<comment type="subcellular location">
    <subcellularLocation>
        <location evidence="1">Membrane</location>
        <topology evidence="1">Multi-pass membrane protein</topology>
    </subcellularLocation>
</comment>
<feature type="transmembrane region" description="Helical" evidence="5">
    <location>
        <begin position="144"/>
        <end position="165"/>
    </location>
</feature>
<comment type="caution">
    <text evidence="7">The sequence shown here is derived from an EMBL/GenBank/DDBJ whole genome shotgun (WGS) entry which is preliminary data.</text>
</comment>
<keyword evidence="4 5" id="KW-0472">Membrane</keyword>
<feature type="transmembrane region" description="Helical" evidence="5">
    <location>
        <begin position="106"/>
        <end position="124"/>
    </location>
</feature>
<accession>A0A660LD27</accession>
<dbReference type="PANTHER" id="PTHR37422:SF23">
    <property type="entry name" value="TEICHURONIC ACID BIOSYNTHESIS PROTEIN TUAE"/>
    <property type="match status" value="1"/>
</dbReference>
<proteinExistence type="predicted"/>
<evidence type="ECO:0000313" key="7">
    <source>
        <dbReference type="EMBL" id="RKQ91773.1"/>
    </source>
</evidence>
<feature type="transmembrane region" description="Helical" evidence="5">
    <location>
        <begin position="436"/>
        <end position="452"/>
    </location>
</feature>
<dbReference type="Pfam" id="PF04932">
    <property type="entry name" value="Wzy_C"/>
    <property type="match status" value="1"/>
</dbReference>
<feature type="transmembrane region" description="Helical" evidence="5">
    <location>
        <begin position="404"/>
        <end position="424"/>
    </location>
</feature>
<dbReference type="EMBL" id="RBIL01000001">
    <property type="protein sequence ID" value="RKQ91773.1"/>
    <property type="molecule type" value="Genomic_DNA"/>
</dbReference>
<organism evidence="7 8">
    <name type="scientific">Solirubrobacter pauli</name>
    <dbReference type="NCBI Taxonomy" id="166793"/>
    <lineage>
        <taxon>Bacteria</taxon>
        <taxon>Bacillati</taxon>
        <taxon>Actinomycetota</taxon>
        <taxon>Thermoleophilia</taxon>
        <taxon>Solirubrobacterales</taxon>
        <taxon>Solirubrobacteraceae</taxon>
        <taxon>Solirubrobacter</taxon>
    </lineage>
</organism>
<dbReference type="Proteomes" id="UP000278962">
    <property type="component" value="Unassembled WGS sequence"/>
</dbReference>
<dbReference type="InterPro" id="IPR011990">
    <property type="entry name" value="TPR-like_helical_dom_sf"/>
</dbReference>
<keyword evidence="8" id="KW-1185">Reference proteome</keyword>
<dbReference type="GO" id="GO:0016020">
    <property type="term" value="C:membrane"/>
    <property type="evidence" value="ECO:0007669"/>
    <property type="project" value="UniProtKB-SubCell"/>
</dbReference>
<dbReference type="Gene3D" id="1.25.40.10">
    <property type="entry name" value="Tetratricopeptide repeat domain"/>
    <property type="match status" value="1"/>
</dbReference>
<protein>
    <submittedName>
        <fullName evidence="7">O-antigen ligase-like membrane protein</fullName>
    </submittedName>
</protein>
<feature type="domain" description="O-antigen ligase-related" evidence="6">
    <location>
        <begin position="257"/>
        <end position="413"/>
    </location>
</feature>
<evidence type="ECO:0000256" key="4">
    <source>
        <dbReference type="ARBA" id="ARBA00023136"/>
    </source>
</evidence>
<gene>
    <name evidence="7" type="ORF">C8N24_1602</name>
</gene>
<dbReference type="InterPro" id="IPR051533">
    <property type="entry name" value="WaaL-like"/>
</dbReference>
<feature type="transmembrane region" description="Helical" evidence="5">
    <location>
        <begin position="255"/>
        <end position="275"/>
    </location>
</feature>
<feature type="transmembrane region" description="Helical" evidence="5">
    <location>
        <begin position="45"/>
        <end position="65"/>
    </location>
</feature>
<evidence type="ECO:0000256" key="3">
    <source>
        <dbReference type="ARBA" id="ARBA00022989"/>
    </source>
</evidence>
<dbReference type="InterPro" id="IPR007016">
    <property type="entry name" value="O-antigen_ligase-rel_domated"/>
</dbReference>
<evidence type="ECO:0000259" key="6">
    <source>
        <dbReference type="Pfam" id="PF04932"/>
    </source>
</evidence>
<evidence type="ECO:0000313" key="8">
    <source>
        <dbReference type="Proteomes" id="UP000278962"/>
    </source>
</evidence>
<evidence type="ECO:0000256" key="2">
    <source>
        <dbReference type="ARBA" id="ARBA00022692"/>
    </source>
</evidence>
<feature type="transmembrane region" description="Helical" evidence="5">
    <location>
        <begin position="296"/>
        <end position="315"/>
    </location>
</feature>
<feature type="transmembrane region" description="Helical" evidence="5">
    <location>
        <begin position="493"/>
        <end position="510"/>
    </location>
</feature>
<sequence length="641" mass="67692">MTLLLAFRAGGFFPAITAIAAVAGAIALVLRVTLAEEPFAGWSRLAAVTALGAAGYASLALLSAVWSDAPARATVEFDRALLYLEVLVLFAMAPRGPRTLMVLLRWLLGAFVVVCVAGLASRLAPDVFPTSGRFVAERLAFPLTYWNAMGMASALAVLLAFTTAAGAQQGRVMRAVGAAALPIGAVALYLSFSRGAIAACVLGLVLFVICTRTIGVLLALVAAAPPTAIVLWVAYRASALGTERYAEGAGPGQGHRVALVLVLMVAAAAGLRLLAERLEPRLHGSLRGKGPQRPGERAGALVAVVLVALAALLWVDVPGRVDRALDSFRTGNVVPDTGDARDRLLQVGNNGRLDFWEVALDTWADHRLVGTGAGTFELEWEQRRPFFYVIRDAHSIVLETLAELGVVGLALLLVALLTPLAVALRRAFPRGREDRDAHAAFAAAAIALLFHACTDWDWEMPSLFVWFFAAAGVIVAAPIGAGRSRAPGRTARVLCGIALLLVAVTPWLVASADSSLTAASRAFSRGDCATAVDRALTSRDRFPIAPEPYELIGYCNLRGGAYALGVESMRDARDRDPDNWRYAYGLAVAQAIAGQDPRPMAAEAVRLNPLEPMATDLAKALDSDDPGERFRAAARAKLPGG</sequence>